<organism evidence="3 4">
    <name type="scientific">Nitrolancea hollandica Lb</name>
    <dbReference type="NCBI Taxonomy" id="1129897"/>
    <lineage>
        <taxon>Bacteria</taxon>
        <taxon>Pseudomonadati</taxon>
        <taxon>Thermomicrobiota</taxon>
        <taxon>Thermomicrobia</taxon>
        <taxon>Sphaerobacterales</taxon>
        <taxon>Sphaerobacterineae</taxon>
        <taxon>Sphaerobacteraceae</taxon>
        <taxon>Nitrolancea</taxon>
    </lineage>
</organism>
<dbReference type="PANTHER" id="PTHR39338:SF6">
    <property type="entry name" value="BLL5662 PROTEIN"/>
    <property type="match status" value="1"/>
</dbReference>
<sequence length="440" mass="49538">MSGSRGFVRQAIAFGQALRQAGVRTTTGQTLDFVRAVEHIDIGRRAEVREVARACLVGRKDDLETFDEVFDRFWRASFFPENVPSPTGLPRQGEPGEESGKDLDDGSPVSAIKRAGWRQMLVGLDDGEETAEEAPDDQETGGLSFSSAEVLRHKDFADLTDEELAQARRLMEKLEWRIGQRRSRRKVSAPKGRFVDPRRTMRRSLQTGGVPLTISRRRIKEKPRQLVVICDVSGSMDRYSRLLLQFIYAIENGMARVEAFVFGTRLTRVTRLLRRRSIDEAMERVAREVHDWSGGTRIGQSLRMFNVAWAPRVLRNGAVVLVISDGWDRGDPALLSREIARLQRGSYRLIWLNPLLGSPLYQPLTRGMRAALPYIDDFMPVHNLASLEALATHLSAIDDCRPVRRQHLTISGPERAPAAGNREAINAGHPSRNRAVATRR</sequence>
<dbReference type="RefSeq" id="WP_008474812.1">
    <property type="nucleotide sequence ID" value="NZ_CAGS01000044.1"/>
</dbReference>
<dbReference type="EC" id="1.2.99.2" evidence="3"/>
<proteinExistence type="predicted"/>
<dbReference type="EMBL" id="CAGS01000044">
    <property type="protein sequence ID" value="CCF82610.1"/>
    <property type="molecule type" value="Genomic_DNA"/>
</dbReference>
<gene>
    <name evidence="3" type="ORF">NITHO_1380006</name>
</gene>
<evidence type="ECO:0000259" key="2">
    <source>
        <dbReference type="SMART" id="SM00327"/>
    </source>
</evidence>
<dbReference type="SMART" id="SM00327">
    <property type="entry name" value="VWA"/>
    <property type="match status" value="1"/>
</dbReference>
<name>I4ED48_9BACT</name>
<dbReference type="CDD" id="cd00198">
    <property type="entry name" value="vWFA"/>
    <property type="match status" value="1"/>
</dbReference>
<reference evidence="3 4" key="1">
    <citation type="journal article" date="2012" name="ISME J.">
        <title>Nitrification expanded: discovery, physiology and genomics of a nitrite-oxidizing bacterium from the phylum Chloroflexi.</title>
        <authorList>
            <person name="Sorokin D.Y."/>
            <person name="Lucker S."/>
            <person name="Vejmelkova D."/>
            <person name="Kostrikina N.A."/>
            <person name="Kleerebezem R."/>
            <person name="Rijpstra W.I."/>
            <person name="Damste J.S."/>
            <person name="Le Paslier D."/>
            <person name="Muyzer G."/>
            <person name="Wagner M."/>
            <person name="van Loosdrecht M.C."/>
            <person name="Daims H."/>
        </authorList>
    </citation>
    <scope>NUCLEOTIDE SEQUENCE [LARGE SCALE GENOMIC DNA]</scope>
    <source>
        <strain evidence="4">none</strain>
    </source>
</reference>
<dbReference type="PANTHER" id="PTHR39338">
    <property type="entry name" value="BLL5662 PROTEIN-RELATED"/>
    <property type="match status" value="1"/>
</dbReference>
<protein>
    <submittedName>
        <fullName evidence="3">Putative Carbon monoxide dehydrogenase, subunit E</fullName>
        <ecNumber evidence="3">1.2.99.2</ecNumber>
    </submittedName>
</protein>
<keyword evidence="3" id="KW-0560">Oxidoreductase</keyword>
<evidence type="ECO:0000313" key="3">
    <source>
        <dbReference type="EMBL" id="CCF82610.1"/>
    </source>
</evidence>
<feature type="region of interest" description="Disordered" evidence="1">
    <location>
        <begin position="84"/>
        <end position="109"/>
    </location>
</feature>
<dbReference type="Proteomes" id="UP000004221">
    <property type="component" value="Unassembled WGS sequence"/>
</dbReference>
<dbReference type="InterPro" id="IPR008912">
    <property type="entry name" value="Uncharacterised_CoxE"/>
</dbReference>
<dbReference type="InterPro" id="IPR002035">
    <property type="entry name" value="VWF_A"/>
</dbReference>
<comment type="caution">
    <text evidence="3">The sequence shown here is derived from an EMBL/GenBank/DDBJ whole genome shotgun (WGS) entry which is preliminary data.</text>
</comment>
<dbReference type="InterPro" id="IPR036465">
    <property type="entry name" value="vWFA_dom_sf"/>
</dbReference>
<feature type="region of interest" description="Disordered" evidence="1">
    <location>
        <begin position="413"/>
        <end position="440"/>
    </location>
</feature>
<dbReference type="SUPFAM" id="SSF53300">
    <property type="entry name" value="vWA-like"/>
    <property type="match status" value="1"/>
</dbReference>
<dbReference type="Gene3D" id="3.40.50.410">
    <property type="entry name" value="von Willebrand factor, type A domain"/>
    <property type="match status" value="1"/>
</dbReference>
<dbReference type="GO" id="GO:0016491">
    <property type="term" value="F:oxidoreductase activity"/>
    <property type="evidence" value="ECO:0007669"/>
    <property type="project" value="UniProtKB-KW"/>
</dbReference>
<dbReference type="InterPro" id="IPR011195">
    <property type="entry name" value="UCP010256"/>
</dbReference>
<feature type="domain" description="VWFA" evidence="2">
    <location>
        <begin position="223"/>
        <end position="389"/>
    </location>
</feature>
<dbReference type="PIRSF" id="PIRSF010256">
    <property type="entry name" value="CoxE_vWa"/>
    <property type="match status" value="1"/>
</dbReference>
<evidence type="ECO:0000256" key="1">
    <source>
        <dbReference type="SAM" id="MobiDB-lite"/>
    </source>
</evidence>
<dbReference type="AlphaFoldDB" id="I4ED48"/>
<dbReference type="Pfam" id="PF05762">
    <property type="entry name" value="VWA_CoxE"/>
    <property type="match status" value="1"/>
</dbReference>
<accession>I4ED48</accession>
<dbReference type="OrthoDB" id="9790469at2"/>
<evidence type="ECO:0000313" key="4">
    <source>
        <dbReference type="Proteomes" id="UP000004221"/>
    </source>
</evidence>
<keyword evidence="4" id="KW-1185">Reference proteome</keyword>